<gene>
    <name evidence="6" type="ORF">BT62DRAFT_909837</name>
</gene>
<sequence length="121" mass="13570">MLLIHSSSSCDICFEPFQFVDGTDLVPHSLPCGHVFCRTCLMSIPNCARICPFCRKSFELLEIRKLHLAPVEETDKDREAALLEKFVLAAEPEDPSELESIMAEVDAWLEQGKVVSFALRG</sequence>
<evidence type="ECO:0000256" key="2">
    <source>
        <dbReference type="ARBA" id="ARBA00022771"/>
    </source>
</evidence>
<evidence type="ECO:0000256" key="4">
    <source>
        <dbReference type="PROSITE-ProRule" id="PRU00175"/>
    </source>
</evidence>
<keyword evidence="1" id="KW-0479">Metal-binding</keyword>
<dbReference type="Proteomes" id="UP000812287">
    <property type="component" value="Unassembled WGS sequence"/>
</dbReference>
<evidence type="ECO:0000256" key="3">
    <source>
        <dbReference type="ARBA" id="ARBA00022833"/>
    </source>
</evidence>
<dbReference type="AlphaFoldDB" id="A0A9P7VGV3"/>
<keyword evidence="3" id="KW-0862">Zinc</keyword>
<keyword evidence="2 4" id="KW-0863">Zinc-finger</keyword>
<organism evidence="6 7">
    <name type="scientific">Guyanagaster necrorhizus</name>
    <dbReference type="NCBI Taxonomy" id="856835"/>
    <lineage>
        <taxon>Eukaryota</taxon>
        <taxon>Fungi</taxon>
        <taxon>Dikarya</taxon>
        <taxon>Basidiomycota</taxon>
        <taxon>Agaricomycotina</taxon>
        <taxon>Agaricomycetes</taxon>
        <taxon>Agaricomycetidae</taxon>
        <taxon>Agaricales</taxon>
        <taxon>Marasmiineae</taxon>
        <taxon>Physalacriaceae</taxon>
        <taxon>Guyanagaster</taxon>
    </lineage>
</organism>
<dbReference type="SMART" id="SM00184">
    <property type="entry name" value="RING"/>
    <property type="match status" value="1"/>
</dbReference>
<evidence type="ECO:0000313" key="7">
    <source>
        <dbReference type="Proteomes" id="UP000812287"/>
    </source>
</evidence>
<protein>
    <recommendedName>
        <fullName evidence="5">RING-type domain-containing protein</fullName>
    </recommendedName>
</protein>
<dbReference type="OrthoDB" id="6105938at2759"/>
<evidence type="ECO:0000256" key="1">
    <source>
        <dbReference type="ARBA" id="ARBA00022723"/>
    </source>
</evidence>
<proteinExistence type="predicted"/>
<evidence type="ECO:0000313" key="6">
    <source>
        <dbReference type="EMBL" id="KAG7440773.1"/>
    </source>
</evidence>
<dbReference type="Gene3D" id="3.30.40.10">
    <property type="entry name" value="Zinc/RING finger domain, C3HC4 (zinc finger)"/>
    <property type="match status" value="1"/>
</dbReference>
<dbReference type="InterPro" id="IPR017907">
    <property type="entry name" value="Znf_RING_CS"/>
</dbReference>
<accession>A0A9P7VGV3</accession>
<reference evidence="6" key="1">
    <citation type="submission" date="2020-11" db="EMBL/GenBank/DDBJ databases">
        <title>Adaptations for nitrogen fixation in a non-lichenized fungal sporocarp promotes dispersal by wood-feeding termites.</title>
        <authorList>
            <consortium name="DOE Joint Genome Institute"/>
            <person name="Koch R.A."/>
            <person name="Yoon G."/>
            <person name="Arayal U."/>
            <person name="Lail K."/>
            <person name="Amirebrahimi M."/>
            <person name="Labutti K."/>
            <person name="Lipzen A."/>
            <person name="Riley R."/>
            <person name="Barry K."/>
            <person name="Henrissat B."/>
            <person name="Grigoriev I.V."/>
            <person name="Herr J.R."/>
            <person name="Aime M.C."/>
        </authorList>
    </citation>
    <scope>NUCLEOTIDE SEQUENCE</scope>
    <source>
        <strain evidence="6">MCA 3950</strain>
    </source>
</reference>
<dbReference type="InterPro" id="IPR013083">
    <property type="entry name" value="Znf_RING/FYVE/PHD"/>
</dbReference>
<dbReference type="EMBL" id="MU250567">
    <property type="protein sequence ID" value="KAG7440773.1"/>
    <property type="molecule type" value="Genomic_DNA"/>
</dbReference>
<dbReference type="GO" id="GO:0008270">
    <property type="term" value="F:zinc ion binding"/>
    <property type="evidence" value="ECO:0007669"/>
    <property type="project" value="UniProtKB-KW"/>
</dbReference>
<dbReference type="InterPro" id="IPR027370">
    <property type="entry name" value="Znf-RING_euk"/>
</dbReference>
<dbReference type="PROSITE" id="PS00518">
    <property type="entry name" value="ZF_RING_1"/>
    <property type="match status" value="1"/>
</dbReference>
<dbReference type="Pfam" id="PF13445">
    <property type="entry name" value="zf-RING_UBOX"/>
    <property type="match status" value="1"/>
</dbReference>
<dbReference type="RefSeq" id="XP_043034273.1">
    <property type="nucleotide sequence ID" value="XM_043183766.1"/>
</dbReference>
<feature type="domain" description="RING-type" evidence="5">
    <location>
        <begin position="10"/>
        <end position="55"/>
    </location>
</feature>
<dbReference type="GeneID" id="66106063"/>
<name>A0A9P7VGV3_9AGAR</name>
<dbReference type="PROSITE" id="PS50089">
    <property type="entry name" value="ZF_RING_2"/>
    <property type="match status" value="1"/>
</dbReference>
<dbReference type="InterPro" id="IPR001841">
    <property type="entry name" value="Znf_RING"/>
</dbReference>
<evidence type="ECO:0000259" key="5">
    <source>
        <dbReference type="PROSITE" id="PS50089"/>
    </source>
</evidence>
<dbReference type="SUPFAM" id="SSF57850">
    <property type="entry name" value="RING/U-box"/>
    <property type="match status" value="1"/>
</dbReference>
<keyword evidence="7" id="KW-1185">Reference proteome</keyword>
<comment type="caution">
    <text evidence="6">The sequence shown here is derived from an EMBL/GenBank/DDBJ whole genome shotgun (WGS) entry which is preliminary data.</text>
</comment>